<dbReference type="AlphaFoldDB" id="A0A0T7DI96"/>
<proteinExistence type="predicted"/>
<dbReference type="PANTHER" id="PTHR33376">
    <property type="match status" value="1"/>
</dbReference>
<comment type="caution">
    <text evidence="4">The sequence shown here is derived from an EMBL/GenBank/DDBJ whole genome shotgun (WGS) entry which is preliminary data.</text>
</comment>
<evidence type="ECO:0000313" key="4">
    <source>
        <dbReference type="EMBL" id="CDT58862.1"/>
    </source>
</evidence>
<reference evidence="6" key="1">
    <citation type="submission" date="2014-06" db="EMBL/GenBank/DDBJ databases">
        <authorList>
            <person name="Le Roux Frederique"/>
        </authorList>
    </citation>
    <scope>NUCLEOTIDE SEQUENCE [LARGE SCALE GENOMIC DNA]</scope>
    <source>
        <strain evidence="6">J5-5</strain>
    </source>
</reference>
<dbReference type="PIRSF" id="PIRSF006470">
    <property type="entry name" value="DctB"/>
    <property type="match status" value="1"/>
</dbReference>
<dbReference type="GO" id="GO:0055085">
    <property type="term" value="P:transmembrane transport"/>
    <property type="evidence" value="ECO:0007669"/>
    <property type="project" value="InterPro"/>
</dbReference>
<dbReference type="GO" id="GO:0030246">
    <property type="term" value="F:carbohydrate binding"/>
    <property type="evidence" value="ECO:0007669"/>
    <property type="project" value="TreeGrafter"/>
</dbReference>
<organism evidence="4 6">
    <name type="scientific">Vibrio crassostreae</name>
    <dbReference type="NCBI Taxonomy" id="246167"/>
    <lineage>
        <taxon>Bacteria</taxon>
        <taxon>Pseudomonadati</taxon>
        <taxon>Pseudomonadota</taxon>
        <taxon>Gammaproteobacteria</taxon>
        <taxon>Vibrionales</taxon>
        <taxon>Vibrionaceae</taxon>
        <taxon>Vibrio</taxon>
    </lineage>
</organism>
<dbReference type="SUPFAM" id="SSF53850">
    <property type="entry name" value="Periplasmic binding protein-like II"/>
    <property type="match status" value="1"/>
</dbReference>
<gene>
    <name evidence="3" type="ORF">VCR4J5_200025</name>
    <name evidence="4" type="ORF">VCR5J5_720078</name>
</gene>
<dbReference type="Gene3D" id="3.40.190.170">
    <property type="entry name" value="Bacterial extracellular solute-binding protein, family 7"/>
    <property type="match status" value="1"/>
</dbReference>
<name>A0A0T7DI96_9VIBR</name>
<evidence type="ECO:0000256" key="1">
    <source>
        <dbReference type="ARBA" id="ARBA00022729"/>
    </source>
</evidence>
<keyword evidence="5" id="KW-1185">Reference proteome</keyword>
<evidence type="ECO:0000313" key="6">
    <source>
        <dbReference type="Proteomes" id="UP000049495"/>
    </source>
</evidence>
<dbReference type="PANTHER" id="PTHR33376:SF2">
    <property type="entry name" value="DICARBOXYLATE-BINDING PERIPLASMIC PROTEIN"/>
    <property type="match status" value="1"/>
</dbReference>
<dbReference type="Proteomes" id="UP000049495">
    <property type="component" value="Unassembled WGS sequence"/>
</dbReference>
<keyword evidence="1 2" id="KW-0732">Signal</keyword>
<dbReference type="EMBL" id="CCJV01000136">
    <property type="protein sequence ID" value="CDT58862.1"/>
    <property type="molecule type" value="Genomic_DNA"/>
</dbReference>
<dbReference type="NCBIfam" id="NF037995">
    <property type="entry name" value="TRAP_S1"/>
    <property type="match status" value="1"/>
</dbReference>
<dbReference type="CDD" id="cd13671">
    <property type="entry name" value="PBP2_TRAP_SBP_like_3"/>
    <property type="match status" value="1"/>
</dbReference>
<dbReference type="GO" id="GO:0030288">
    <property type="term" value="C:outer membrane-bounded periplasmic space"/>
    <property type="evidence" value="ECO:0007669"/>
    <property type="project" value="InterPro"/>
</dbReference>
<dbReference type="EMBL" id="CCJX01000103">
    <property type="protein sequence ID" value="CDT32225.1"/>
    <property type="molecule type" value="Genomic_DNA"/>
</dbReference>
<evidence type="ECO:0000256" key="2">
    <source>
        <dbReference type="SAM" id="SignalP"/>
    </source>
</evidence>
<reference evidence="4 5" key="2">
    <citation type="submission" date="2014-06" db="EMBL/GenBank/DDBJ databases">
        <authorList>
            <person name="Le Roux F."/>
        </authorList>
    </citation>
    <scope>NUCLEOTIDE SEQUENCE</scope>
    <source>
        <strain evidence="3 5">J5-4</strain>
        <strain evidence="4">J5-5</strain>
    </source>
</reference>
<dbReference type="Pfam" id="PF03480">
    <property type="entry name" value="DctP"/>
    <property type="match status" value="1"/>
</dbReference>
<sequence>MMMTRKTLISAVVGAAFTFGATASAYAATTLKLSHNHPRDHAVHEAMTFMAKEVRELTDGEVRIRIYPDAQLGTQRESMELMQNGALDMVKSNAAELEAFSPAYSSFNMPYLFRDQAHYYSVTDGEVGRDILNSSRDSGFIGVTYYDAGARSFYTNKPINTPEDLKGLKVRVQPSPSAIAMVKALGGNPTPLAYGELYTALQQGVVDAAENNIPSFSLSRHSEVSKYFSLDEHTMVPDVLVISTKAYDKLTTEQQDALMKAASDSSELMKKLWAESEAKERAKAEKMGVTFVEPDKAAFALAVQPMYDALDKADPELSALIDRIQAVE</sequence>
<dbReference type="NCBIfam" id="TIGR00787">
    <property type="entry name" value="dctP"/>
    <property type="match status" value="1"/>
</dbReference>
<dbReference type="Proteomes" id="UP000049077">
    <property type="component" value="Unassembled WGS sequence"/>
</dbReference>
<protein>
    <submittedName>
        <fullName evidence="3 4">TRAP-type C4-dicarboxylate transport system, periplasmic component</fullName>
    </submittedName>
</protein>
<accession>A0A0T7DI96</accession>
<feature type="chain" id="PRO_5044546995" evidence="2">
    <location>
        <begin position="28"/>
        <end position="328"/>
    </location>
</feature>
<dbReference type="InterPro" id="IPR018389">
    <property type="entry name" value="DctP_fam"/>
</dbReference>
<dbReference type="InterPro" id="IPR038404">
    <property type="entry name" value="TRAP_DctP_sf"/>
</dbReference>
<dbReference type="InterPro" id="IPR004682">
    <property type="entry name" value="TRAP_DctP"/>
</dbReference>
<evidence type="ECO:0000313" key="3">
    <source>
        <dbReference type="EMBL" id="CDT32225.1"/>
    </source>
</evidence>
<feature type="signal peptide" evidence="2">
    <location>
        <begin position="1"/>
        <end position="27"/>
    </location>
</feature>
<evidence type="ECO:0000313" key="5">
    <source>
        <dbReference type="Proteomes" id="UP000049077"/>
    </source>
</evidence>